<sequence length="77" mass="8745">MYSTESFEKAQQKAIEAEDESDLETDAETATHSQVAHKRRHRPINTRSMDSDSESEDELRTACFAKKRLVATVDSVE</sequence>
<feature type="compositionally biased region" description="Basic and acidic residues" evidence="1">
    <location>
        <begin position="1"/>
        <end position="11"/>
    </location>
</feature>
<feature type="compositionally biased region" description="Acidic residues" evidence="1">
    <location>
        <begin position="17"/>
        <end position="27"/>
    </location>
</feature>
<gene>
    <name evidence="2" type="ORF">DPMN_045417</name>
</gene>
<accession>A0A9D4HZM3</accession>
<organism evidence="2 3">
    <name type="scientific">Dreissena polymorpha</name>
    <name type="common">Zebra mussel</name>
    <name type="synonym">Mytilus polymorpha</name>
    <dbReference type="NCBI Taxonomy" id="45954"/>
    <lineage>
        <taxon>Eukaryota</taxon>
        <taxon>Metazoa</taxon>
        <taxon>Spiralia</taxon>
        <taxon>Lophotrochozoa</taxon>
        <taxon>Mollusca</taxon>
        <taxon>Bivalvia</taxon>
        <taxon>Autobranchia</taxon>
        <taxon>Heteroconchia</taxon>
        <taxon>Euheterodonta</taxon>
        <taxon>Imparidentia</taxon>
        <taxon>Neoheterodontei</taxon>
        <taxon>Myida</taxon>
        <taxon>Dreissenoidea</taxon>
        <taxon>Dreissenidae</taxon>
        <taxon>Dreissena</taxon>
    </lineage>
</organism>
<reference evidence="2" key="1">
    <citation type="journal article" date="2019" name="bioRxiv">
        <title>The Genome of the Zebra Mussel, Dreissena polymorpha: A Resource for Invasive Species Research.</title>
        <authorList>
            <person name="McCartney M.A."/>
            <person name="Auch B."/>
            <person name="Kono T."/>
            <person name="Mallez S."/>
            <person name="Zhang Y."/>
            <person name="Obille A."/>
            <person name="Becker A."/>
            <person name="Abrahante J.E."/>
            <person name="Garbe J."/>
            <person name="Badalamenti J.P."/>
            <person name="Herman A."/>
            <person name="Mangelson H."/>
            <person name="Liachko I."/>
            <person name="Sullivan S."/>
            <person name="Sone E.D."/>
            <person name="Koren S."/>
            <person name="Silverstein K.A.T."/>
            <person name="Beckman K.B."/>
            <person name="Gohl D.M."/>
        </authorList>
    </citation>
    <scope>NUCLEOTIDE SEQUENCE</scope>
    <source>
        <strain evidence="2">Duluth1</strain>
        <tissue evidence="2">Whole animal</tissue>
    </source>
</reference>
<evidence type="ECO:0000313" key="2">
    <source>
        <dbReference type="EMBL" id="KAH3738774.1"/>
    </source>
</evidence>
<comment type="caution">
    <text evidence="2">The sequence shown here is derived from an EMBL/GenBank/DDBJ whole genome shotgun (WGS) entry which is preliminary data.</text>
</comment>
<feature type="region of interest" description="Disordered" evidence="1">
    <location>
        <begin position="1"/>
        <end position="57"/>
    </location>
</feature>
<keyword evidence="3" id="KW-1185">Reference proteome</keyword>
<dbReference type="EMBL" id="JAIWYP010000011">
    <property type="protein sequence ID" value="KAH3738774.1"/>
    <property type="molecule type" value="Genomic_DNA"/>
</dbReference>
<proteinExistence type="predicted"/>
<evidence type="ECO:0000256" key="1">
    <source>
        <dbReference type="SAM" id="MobiDB-lite"/>
    </source>
</evidence>
<feature type="compositionally biased region" description="Basic residues" evidence="1">
    <location>
        <begin position="35"/>
        <end position="44"/>
    </location>
</feature>
<name>A0A9D4HZM3_DREPO</name>
<dbReference type="Proteomes" id="UP000828390">
    <property type="component" value="Unassembled WGS sequence"/>
</dbReference>
<dbReference type="AlphaFoldDB" id="A0A9D4HZM3"/>
<evidence type="ECO:0000313" key="3">
    <source>
        <dbReference type="Proteomes" id="UP000828390"/>
    </source>
</evidence>
<protein>
    <submittedName>
        <fullName evidence="2">Uncharacterized protein</fullName>
    </submittedName>
</protein>
<reference evidence="2" key="2">
    <citation type="submission" date="2020-11" db="EMBL/GenBank/DDBJ databases">
        <authorList>
            <person name="McCartney M.A."/>
            <person name="Auch B."/>
            <person name="Kono T."/>
            <person name="Mallez S."/>
            <person name="Becker A."/>
            <person name="Gohl D.M."/>
            <person name="Silverstein K.A.T."/>
            <person name="Koren S."/>
            <person name="Bechman K.B."/>
            <person name="Herman A."/>
            <person name="Abrahante J.E."/>
            <person name="Garbe J."/>
        </authorList>
    </citation>
    <scope>NUCLEOTIDE SEQUENCE</scope>
    <source>
        <strain evidence="2">Duluth1</strain>
        <tissue evidence="2">Whole animal</tissue>
    </source>
</reference>